<organism evidence="2 3">
    <name type="scientific">Cupriavidus basilensis OR16</name>
    <dbReference type="NCBI Taxonomy" id="1127483"/>
    <lineage>
        <taxon>Bacteria</taxon>
        <taxon>Pseudomonadati</taxon>
        <taxon>Pseudomonadota</taxon>
        <taxon>Betaproteobacteria</taxon>
        <taxon>Burkholderiales</taxon>
        <taxon>Burkholderiaceae</taxon>
        <taxon>Cupriavidus</taxon>
    </lineage>
</organism>
<proteinExistence type="predicted"/>
<comment type="caution">
    <text evidence="2">The sequence shown here is derived from an EMBL/GenBank/DDBJ whole genome shotgun (WGS) entry which is preliminary data.</text>
</comment>
<sequence length="112" mass="11585">MGTMGQSTKNVWYGLLLAALVLAPMAGAYPVFVLKVLCFALFACAFNLLVGYAVLSFGHAAFFGGAGYAAGHAMKVWGVTPEAGMVLGTLAGGLTGYVWGCWRSGARASISR</sequence>
<keyword evidence="1" id="KW-1133">Transmembrane helix</keyword>
<name>H1S1G1_9BURK</name>
<protein>
    <submittedName>
        <fullName evidence="2">Inner-membrane translocator</fullName>
    </submittedName>
</protein>
<keyword evidence="1" id="KW-0812">Transmembrane</keyword>
<dbReference type="PATRIC" id="fig|1127483.3.peg.1500"/>
<dbReference type="AlphaFoldDB" id="H1S1G1"/>
<evidence type="ECO:0000313" key="2">
    <source>
        <dbReference type="EMBL" id="EHP43536.1"/>
    </source>
</evidence>
<feature type="transmembrane region" description="Helical" evidence="1">
    <location>
        <begin position="83"/>
        <end position="102"/>
    </location>
</feature>
<gene>
    <name evidence="2" type="ORF">OR16_07491</name>
</gene>
<keyword evidence="1" id="KW-0472">Membrane</keyword>
<feature type="transmembrane region" description="Helical" evidence="1">
    <location>
        <begin position="12"/>
        <end position="32"/>
    </location>
</feature>
<dbReference type="Proteomes" id="UP000005808">
    <property type="component" value="Unassembled WGS sequence"/>
</dbReference>
<reference evidence="2 3" key="1">
    <citation type="journal article" date="2012" name="J. Bacteriol.">
        <title>De Novo Genome Project of Cupriavidus basilensis OR16.</title>
        <authorList>
            <person name="Cserhati M."/>
            <person name="Kriszt B."/>
            <person name="Szoboszlay S."/>
            <person name="Toth A."/>
            <person name="Szabo I."/>
            <person name="Tancsics A."/>
            <person name="Nagy I."/>
            <person name="Horvath B."/>
            <person name="Nagy I."/>
            <person name="Kukolya J."/>
        </authorList>
    </citation>
    <scope>NUCLEOTIDE SEQUENCE [LARGE SCALE GENOMIC DNA]</scope>
    <source>
        <strain evidence="2 3">OR16</strain>
    </source>
</reference>
<evidence type="ECO:0000313" key="3">
    <source>
        <dbReference type="Proteomes" id="UP000005808"/>
    </source>
</evidence>
<evidence type="ECO:0000256" key="1">
    <source>
        <dbReference type="SAM" id="Phobius"/>
    </source>
</evidence>
<accession>H1S1G1</accession>
<dbReference type="EMBL" id="AHJE01000017">
    <property type="protein sequence ID" value="EHP43536.1"/>
    <property type="molecule type" value="Genomic_DNA"/>
</dbReference>
<feature type="transmembrane region" description="Helical" evidence="1">
    <location>
        <begin position="39"/>
        <end position="63"/>
    </location>
</feature>